<dbReference type="EMBL" id="JAQQWN010000004">
    <property type="protein sequence ID" value="KAK8090248.1"/>
    <property type="molecule type" value="Genomic_DNA"/>
</dbReference>
<feature type="compositionally biased region" description="Low complexity" evidence="1">
    <location>
        <begin position="368"/>
        <end position="380"/>
    </location>
</feature>
<reference evidence="3 4" key="1">
    <citation type="submission" date="2023-01" db="EMBL/GenBank/DDBJ databases">
        <title>Analysis of 21 Apiospora genomes using comparative genomics revels a genus with tremendous synthesis potential of carbohydrate active enzymes and secondary metabolites.</title>
        <authorList>
            <person name="Sorensen T."/>
        </authorList>
    </citation>
    <scope>NUCLEOTIDE SEQUENCE [LARGE SCALE GENOMIC DNA]</scope>
    <source>
        <strain evidence="3 4">CBS 114990</strain>
    </source>
</reference>
<keyword evidence="4" id="KW-1185">Reference proteome</keyword>
<keyword evidence="2" id="KW-0732">Signal</keyword>
<evidence type="ECO:0000313" key="4">
    <source>
        <dbReference type="Proteomes" id="UP001433268"/>
    </source>
</evidence>
<feature type="compositionally biased region" description="Low complexity" evidence="1">
    <location>
        <begin position="53"/>
        <end position="78"/>
    </location>
</feature>
<dbReference type="RefSeq" id="XP_066673142.1">
    <property type="nucleotide sequence ID" value="XM_066809524.1"/>
</dbReference>
<evidence type="ECO:0000256" key="2">
    <source>
        <dbReference type="SAM" id="SignalP"/>
    </source>
</evidence>
<gene>
    <name evidence="3" type="ORF">PG997_005209</name>
</gene>
<protein>
    <submittedName>
        <fullName evidence="3">Uncharacterized protein</fullName>
    </submittedName>
</protein>
<name>A0ABR1X4A1_9PEZI</name>
<evidence type="ECO:0000313" key="3">
    <source>
        <dbReference type="EMBL" id="KAK8090248.1"/>
    </source>
</evidence>
<feature type="signal peptide" evidence="2">
    <location>
        <begin position="1"/>
        <end position="17"/>
    </location>
</feature>
<feature type="compositionally biased region" description="Low complexity" evidence="1">
    <location>
        <begin position="247"/>
        <end position="268"/>
    </location>
</feature>
<dbReference type="GeneID" id="92042584"/>
<comment type="caution">
    <text evidence="3">The sequence shown here is derived from an EMBL/GenBank/DDBJ whole genome shotgun (WGS) entry which is preliminary data.</text>
</comment>
<feature type="region of interest" description="Disordered" evidence="1">
    <location>
        <begin position="247"/>
        <end position="287"/>
    </location>
</feature>
<evidence type="ECO:0000256" key="1">
    <source>
        <dbReference type="SAM" id="MobiDB-lite"/>
    </source>
</evidence>
<feature type="region of interest" description="Disordered" evidence="1">
    <location>
        <begin position="301"/>
        <end position="327"/>
    </location>
</feature>
<dbReference type="Proteomes" id="UP001433268">
    <property type="component" value="Unassembled WGS sequence"/>
</dbReference>
<sequence>MLVPLLLALPLGILGLAMPPRETASPGLQPRDAPPVVQVMTMTCLLPGEEETSSSSSSSSTTSSSSDGWSWSPDSSSSMSSSSTSGVDDCWYWGNCSSSSAPYPASSASSSSVPDWCELFGWDCPGSSSSWYWPMPTASSSSVAACDEYDPYCSYTASATGNPWSSAAAPPPSPSPSPTPSACDPWAGEHCSFFTIQTPPVISVPSSTSDWFAASKTSRPFVPSPGRETTIRGTGSASFTTLVSSRDSSSAVPASGSDSSSSFSVTFHHSSHHQESTRTTKGVTTSVPHHILPPMIGDLSQKQKRAAPPPPPAPAPRNANGLYKRPSSDRIRNVRAVEKRWTETIVIGVSTDGTPVYTSTEYPAADESSSSSTSTSFFSASGGGAVVTPAPQWISVSPSSSIRCDDTFCSDGSSWCMYWAGLRRGMRLRGRCRGGADDYWDLLRGVIEVERKGGMGEGVM</sequence>
<proteinExistence type="predicted"/>
<feature type="region of interest" description="Disordered" evidence="1">
    <location>
        <begin position="48"/>
        <end position="78"/>
    </location>
</feature>
<feature type="region of interest" description="Disordered" evidence="1">
    <location>
        <begin position="361"/>
        <end position="381"/>
    </location>
</feature>
<feature type="chain" id="PRO_5046539452" evidence="2">
    <location>
        <begin position="18"/>
        <end position="460"/>
    </location>
</feature>
<accession>A0ABR1X4A1</accession>
<organism evidence="3 4">
    <name type="scientific">Apiospora hydei</name>
    <dbReference type="NCBI Taxonomy" id="1337664"/>
    <lineage>
        <taxon>Eukaryota</taxon>
        <taxon>Fungi</taxon>
        <taxon>Dikarya</taxon>
        <taxon>Ascomycota</taxon>
        <taxon>Pezizomycotina</taxon>
        <taxon>Sordariomycetes</taxon>
        <taxon>Xylariomycetidae</taxon>
        <taxon>Amphisphaeriales</taxon>
        <taxon>Apiosporaceae</taxon>
        <taxon>Apiospora</taxon>
    </lineage>
</organism>